<proteinExistence type="predicted"/>
<organism evidence="1 2">
    <name type="scientific">Bombardia bombarda</name>
    <dbReference type="NCBI Taxonomy" id="252184"/>
    <lineage>
        <taxon>Eukaryota</taxon>
        <taxon>Fungi</taxon>
        <taxon>Dikarya</taxon>
        <taxon>Ascomycota</taxon>
        <taxon>Pezizomycotina</taxon>
        <taxon>Sordariomycetes</taxon>
        <taxon>Sordariomycetidae</taxon>
        <taxon>Sordariales</taxon>
        <taxon>Lasiosphaeriaceae</taxon>
        <taxon>Bombardia</taxon>
    </lineage>
</organism>
<name>A0AA39W3X6_9PEZI</name>
<dbReference type="Pfam" id="PF13181">
    <property type="entry name" value="TPR_8"/>
    <property type="match status" value="1"/>
</dbReference>
<reference evidence="1" key="1">
    <citation type="submission" date="2023-06" db="EMBL/GenBank/DDBJ databases">
        <title>Genome-scale phylogeny and comparative genomics of the fungal order Sordariales.</title>
        <authorList>
            <consortium name="Lawrence Berkeley National Laboratory"/>
            <person name="Hensen N."/>
            <person name="Bonometti L."/>
            <person name="Westerberg I."/>
            <person name="Brannstrom I.O."/>
            <person name="Guillou S."/>
            <person name="Cros-Aarteil S."/>
            <person name="Calhoun S."/>
            <person name="Haridas S."/>
            <person name="Kuo A."/>
            <person name="Mondo S."/>
            <person name="Pangilinan J."/>
            <person name="Riley R."/>
            <person name="LaButti K."/>
            <person name="Andreopoulos B."/>
            <person name="Lipzen A."/>
            <person name="Chen C."/>
            <person name="Yanf M."/>
            <person name="Daum C."/>
            <person name="Ng V."/>
            <person name="Clum A."/>
            <person name="Steindorff A."/>
            <person name="Ohm R."/>
            <person name="Martin F."/>
            <person name="Silar P."/>
            <person name="Natvig D."/>
            <person name="Lalanne C."/>
            <person name="Gautier V."/>
            <person name="Ament-velasquez S.L."/>
            <person name="Kruys A."/>
            <person name="Hutchinson M.I."/>
            <person name="Powell A.J."/>
            <person name="Barry K."/>
            <person name="Miller A.N."/>
            <person name="Grigoriev I.V."/>
            <person name="Debuchy R."/>
            <person name="Gladieux P."/>
            <person name="Thoren M.H."/>
            <person name="Johannesson H."/>
        </authorList>
    </citation>
    <scope>NUCLEOTIDE SEQUENCE</scope>
    <source>
        <strain evidence="1">SMH3391-2</strain>
    </source>
</reference>
<sequence length="182" mass="20501">MGKRFEKALVLRQQHINSLPARAVTEVDINNYANAWHNMSIVLLSDGLYEEALRYIELAIRIRNSIGENPTFNGESELFKALALSVLGRSEEALKLVRSVQAEVKELSDELLQTVRVALLPFRFHWAEIFLNSGDMEAAHKAMLEVLKLRGEHFGVGGRATLDTYYMMGVIEQKRGNLSAAK</sequence>
<evidence type="ECO:0000313" key="2">
    <source>
        <dbReference type="Proteomes" id="UP001174934"/>
    </source>
</evidence>
<accession>A0AA39W3X6</accession>
<dbReference type="SUPFAM" id="SSF48452">
    <property type="entry name" value="TPR-like"/>
    <property type="match status" value="1"/>
</dbReference>
<evidence type="ECO:0008006" key="3">
    <source>
        <dbReference type="Google" id="ProtNLM"/>
    </source>
</evidence>
<dbReference type="Proteomes" id="UP001174934">
    <property type="component" value="Unassembled WGS sequence"/>
</dbReference>
<evidence type="ECO:0000313" key="1">
    <source>
        <dbReference type="EMBL" id="KAK0609954.1"/>
    </source>
</evidence>
<dbReference type="InterPro" id="IPR011990">
    <property type="entry name" value="TPR-like_helical_dom_sf"/>
</dbReference>
<gene>
    <name evidence="1" type="ORF">B0T17DRAFT_545609</name>
</gene>
<protein>
    <recommendedName>
        <fullName evidence="3">Tetratricopeptide repeat protein</fullName>
    </recommendedName>
</protein>
<dbReference type="Gene3D" id="1.25.40.10">
    <property type="entry name" value="Tetratricopeptide repeat domain"/>
    <property type="match status" value="1"/>
</dbReference>
<dbReference type="AlphaFoldDB" id="A0AA39W3X6"/>
<comment type="caution">
    <text evidence="1">The sequence shown here is derived from an EMBL/GenBank/DDBJ whole genome shotgun (WGS) entry which is preliminary data.</text>
</comment>
<dbReference type="InterPro" id="IPR019734">
    <property type="entry name" value="TPR_rpt"/>
</dbReference>
<keyword evidence="2" id="KW-1185">Reference proteome</keyword>
<dbReference type="EMBL" id="JAULSR010000011">
    <property type="protein sequence ID" value="KAK0609954.1"/>
    <property type="molecule type" value="Genomic_DNA"/>
</dbReference>